<comment type="caution">
    <text evidence="1">The sequence shown here is derived from an EMBL/GenBank/DDBJ whole genome shotgun (WGS) entry which is preliminary data.</text>
</comment>
<name>A0A4R2LRS4_9BACE</name>
<evidence type="ECO:0000313" key="1">
    <source>
        <dbReference type="EMBL" id="TCO95919.1"/>
    </source>
</evidence>
<gene>
    <name evidence="1" type="ORF">EV202_10218</name>
</gene>
<protein>
    <submittedName>
        <fullName evidence="1">Uncharacterized protein</fullName>
    </submittedName>
</protein>
<evidence type="ECO:0000313" key="2">
    <source>
        <dbReference type="Proteomes" id="UP000295600"/>
    </source>
</evidence>
<organism evidence="1 2">
    <name type="scientific">Prevotella heparinolytica</name>
    <dbReference type="NCBI Taxonomy" id="28113"/>
    <lineage>
        <taxon>Bacteria</taxon>
        <taxon>Pseudomonadati</taxon>
        <taxon>Bacteroidota</taxon>
        <taxon>Bacteroidia</taxon>
        <taxon>Bacteroidales</taxon>
        <taxon>Bacteroidaceae</taxon>
        <taxon>Bacteroides</taxon>
    </lineage>
</organism>
<dbReference type="EMBL" id="SLXB01000002">
    <property type="protein sequence ID" value="TCO95919.1"/>
    <property type="molecule type" value="Genomic_DNA"/>
</dbReference>
<proteinExistence type="predicted"/>
<dbReference type="Proteomes" id="UP000295600">
    <property type="component" value="Unassembled WGS sequence"/>
</dbReference>
<dbReference type="AlphaFoldDB" id="A0A4R2LRS4"/>
<sequence length="47" mass="5816">MYLELVVSLYRRDDWYGLRLIKDVIYHEFRIFICIFANNLKGYDAIR</sequence>
<reference evidence="1 2" key="1">
    <citation type="submission" date="2019-03" db="EMBL/GenBank/DDBJ databases">
        <title>Genomic Encyclopedia of Type Strains, Phase IV (KMG-IV): sequencing the most valuable type-strain genomes for metagenomic binning, comparative biology and taxonomic classification.</title>
        <authorList>
            <person name="Goeker M."/>
        </authorList>
    </citation>
    <scope>NUCLEOTIDE SEQUENCE [LARGE SCALE GENOMIC DNA]</scope>
    <source>
        <strain evidence="1 2">DSM 23917</strain>
    </source>
</reference>
<accession>A0A4R2LRS4</accession>